<evidence type="ECO:0000256" key="4">
    <source>
        <dbReference type="ARBA" id="ARBA00013247"/>
    </source>
</evidence>
<dbReference type="AlphaFoldDB" id="A0A1E4TI29"/>
<feature type="domain" description="Ribose-phosphate pyrophosphokinase N-terminal" evidence="18">
    <location>
        <begin position="5"/>
        <end position="120"/>
    </location>
</feature>
<dbReference type="GO" id="GO:0004749">
    <property type="term" value="F:ribose phosphate diphosphokinase activity"/>
    <property type="evidence" value="ECO:0007669"/>
    <property type="project" value="UniProtKB-EC"/>
</dbReference>
<evidence type="ECO:0000256" key="5">
    <source>
        <dbReference type="ARBA" id="ARBA00022490"/>
    </source>
</evidence>
<keyword evidence="20" id="KW-1185">Reference proteome</keyword>
<evidence type="ECO:0000256" key="9">
    <source>
        <dbReference type="ARBA" id="ARBA00022727"/>
    </source>
</evidence>
<dbReference type="FunFam" id="3.40.50.2020:FF:000043">
    <property type="entry name" value="Ribose-phosphate pyrophosphokinase 1"/>
    <property type="match status" value="1"/>
</dbReference>
<dbReference type="InterPro" id="IPR000836">
    <property type="entry name" value="PRTase_dom"/>
</dbReference>
<comment type="similarity">
    <text evidence="3">Belongs to the ribose-phosphate pyrophosphokinase family.</text>
</comment>
<dbReference type="Gene3D" id="3.40.50.2020">
    <property type="match status" value="4"/>
</dbReference>
<reference evidence="20" key="1">
    <citation type="submission" date="2016-02" db="EMBL/GenBank/DDBJ databases">
        <title>Comparative genomics of biotechnologically important yeasts.</title>
        <authorList>
            <consortium name="DOE Joint Genome Institute"/>
            <person name="Riley R."/>
            <person name="Haridas S."/>
            <person name="Wolfe K.H."/>
            <person name="Lopes M.R."/>
            <person name="Hittinger C.T."/>
            <person name="Goker M."/>
            <person name="Salamov A."/>
            <person name="Wisecaver J."/>
            <person name="Long T.M."/>
            <person name="Aerts A.L."/>
            <person name="Barry K."/>
            <person name="Choi C."/>
            <person name="Clum A."/>
            <person name="Coughlan A.Y."/>
            <person name="Deshpande S."/>
            <person name="Douglass A.P."/>
            <person name="Hanson S.J."/>
            <person name="Klenk H.-P."/>
            <person name="Labutti K."/>
            <person name="Lapidus A."/>
            <person name="Lindquist E."/>
            <person name="Lipzen A."/>
            <person name="Meier-Kolthoff J.P."/>
            <person name="Ohm R.A."/>
            <person name="Otillar R.P."/>
            <person name="Pangilinan J."/>
            <person name="Peng Y."/>
            <person name="Rokas A."/>
            <person name="Rosa C.A."/>
            <person name="Scheuner C."/>
            <person name="Sibirny A.A."/>
            <person name="Slot J.C."/>
            <person name="Stielow J.B."/>
            <person name="Sun H."/>
            <person name="Kurtzman C.P."/>
            <person name="Blackwell M."/>
            <person name="Jeffries T.W."/>
            <person name="Grigoriev I.V."/>
        </authorList>
    </citation>
    <scope>NUCLEOTIDE SEQUENCE [LARGE SCALE GENOMIC DNA]</scope>
    <source>
        <strain evidence="20">NRRL Y-17796</strain>
    </source>
</reference>
<dbReference type="InterPro" id="IPR005946">
    <property type="entry name" value="Rib-P_diPkinase"/>
</dbReference>
<dbReference type="GO" id="GO:0016301">
    <property type="term" value="F:kinase activity"/>
    <property type="evidence" value="ECO:0007669"/>
    <property type="project" value="UniProtKB-KW"/>
</dbReference>
<proteinExistence type="inferred from homology"/>
<evidence type="ECO:0000256" key="11">
    <source>
        <dbReference type="ARBA" id="ARBA00022777"/>
    </source>
</evidence>
<dbReference type="GO" id="GO:0006164">
    <property type="term" value="P:purine nucleotide biosynthetic process"/>
    <property type="evidence" value="ECO:0007669"/>
    <property type="project" value="TreeGrafter"/>
</dbReference>
<evidence type="ECO:0000256" key="12">
    <source>
        <dbReference type="ARBA" id="ARBA00022840"/>
    </source>
</evidence>
<dbReference type="GO" id="GO:0000287">
    <property type="term" value="F:magnesium ion binding"/>
    <property type="evidence" value="ECO:0007669"/>
    <property type="project" value="InterPro"/>
</dbReference>
<keyword evidence="5" id="KW-0963">Cytoplasm</keyword>
<dbReference type="Pfam" id="PF14572">
    <property type="entry name" value="Pribosyl_synth"/>
    <property type="match status" value="1"/>
</dbReference>
<keyword evidence="7" id="KW-0808">Transferase</keyword>
<evidence type="ECO:0000256" key="10">
    <source>
        <dbReference type="ARBA" id="ARBA00022741"/>
    </source>
</evidence>
<sequence>MRKSKVFIGSSNPELGRLVCDRLGVEPAPCTLTKFSNGETSVSIGVSVRDEDTYVIQSGSSIVNDNIMELLILVSALRGGSAKRITAILPYFPYSKQSKMKKHRGAIVAKMVSNLMVMAGVDHVITVDLHSSQMQGFFHVPVDNLYSAPLLARWIRHNVEDWQNAVVVSKNPGGTKRVTGLADMLKIDFAMINTDKRRKPYRPSRPTYSRSSSMAPQEDNSAFAITESEFITARIVQGRVVEEDYSEETGNDSGQMSESIISIMSATEHALGGTVDAEVNSSDDEEYPIEAVKEPADIERIGREAAIKSNPTDKTITLVGNVRDRTAIIVDDILDRPDSFINAAEHCRFFGGAKHVVIVATHGVLSADSLNSLENEPCIDRVVVTNTFPIDASKRTKSKKLVVIDMSSLLAECIRRNHYGESIASLFDKAFLE</sequence>
<evidence type="ECO:0000256" key="7">
    <source>
        <dbReference type="ARBA" id="ARBA00022679"/>
    </source>
</evidence>
<dbReference type="PROSITE" id="PS00114">
    <property type="entry name" value="PRPP_SYNTHASE"/>
    <property type="match status" value="1"/>
</dbReference>
<accession>A0A1E4TI29</accession>
<comment type="pathway">
    <text evidence="2">Metabolic intermediate biosynthesis; 5-phospho-alpha-D-ribose 1-diphosphate biosynthesis; 5-phospho-alpha-D-ribose 1-diphosphate from D-ribose 5-phosphate (route I): step 1/1.</text>
</comment>
<evidence type="ECO:0000256" key="14">
    <source>
        <dbReference type="ARBA" id="ARBA00040334"/>
    </source>
</evidence>
<evidence type="ECO:0000256" key="6">
    <source>
        <dbReference type="ARBA" id="ARBA00022553"/>
    </source>
</evidence>
<evidence type="ECO:0000256" key="8">
    <source>
        <dbReference type="ARBA" id="ARBA00022723"/>
    </source>
</evidence>
<gene>
    <name evidence="19" type="ORF">CANCADRAFT_123561</name>
</gene>
<evidence type="ECO:0000313" key="20">
    <source>
        <dbReference type="Proteomes" id="UP000095023"/>
    </source>
</evidence>
<dbReference type="Pfam" id="PF13793">
    <property type="entry name" value="Pribosyltran_N"/>
    <property type="match status" value="1"/>
</dbReference>
<protein>
    <recommendedName>
        <fullName evidence="14">Ribose-phosphate pyrophosphokinase 1</fullName>
        <ecNumber evidence="4">2.7.6.1</ecNumber>
    </recommendedName>
    <alternativeName>
        <fullName evidence="16">Phosphoribosyl pyrophosphate synthase 1</fullName>
    </alternativeName>
</protein>
<evidence type="ECO:0000256" key="16">
    <source>
        <dbReference type="ARBA" id="ARBA00077829"/>
    </source>
</evidence>
<evidence type="ECO:0000256" key="2">
    <source>
        <dbReference type="ARBA" id="ARBA00004996"/>
    </source>
</evidence>
<dbReference type="InterPro" id="IPR029057">
    <property type="entry name" value="PRTase-like"/>
</dbReference>
<evidence type="ECO:0000256" key="1">
    <source>
        <dbReference type="ARBA" id="ARBA00004496"/>
    </source>
</evidence>
<comment type="subcellular location">
    <subcellularLocation>
        <location evidence="1">Cytoplasm</location>
    </subcellularLocation>
</comment>
<comment type="catalytic activity">
    <reaction evidence="15">
        <text>D-ribose 5-phosphate + ATP = 5-phospho-alpha-D-ribose 1-diphosphate + AMP + H(+)</text>
        <dbReference type="Rhea" id="RHEA:15609"/>
        <dbReference type="ChEBI" id="CHEBI:15378"/>
        <dbReference type="ChEBI" id="CHEBI:30616"/>
        <dbReference type="ChEBI" id="CHEBI:58017"/>
        <dbReference type="ChEBI" id="CHEBI:78346"/>
        <dbReference type="ChEBI" id="CHEBI:456215"/>
        <dbReference type="EC" id="2.7.6.1"/>
    </reaction>
</comment>
<dbReference type="GO" id="GO:0009156">
    <property type="term" value="P:ribonucleoside monophosphate biosynthetic process"/>
    <property type="evidence" value="ECO:0007669"/>
    <property type="project" value="InterPro"/>
</dbReference>
<dbReference type="EMBL" id="KV453842">
    <property type="protein sequence ID" value="ODV91406.1"/>
    <property type="molecule type" value="Genomic_DNA"/>
</dbReference>
<organism evidence="19 20">
    <name type="scientific">Tortispora caseinolytica NRRL Y-17796</name>
    <dbReference type="NCBI Taxonomy" id="767744"/>
    <lineage>
        <taxon>Eukaryota</taxon>
        <taxon>Fungi</taxon>
        <taxon>Dikarya</taxon>
        <taxon>Ascomycota</taxon>
        <taxon>Saccharomycotina</taxon>
        <taxon>Trigonopsidomycetes</taxon>
        <taxon>Trigonopsidales</taxon>
        <taxon>Trigonopsidaceae</taxon>
        <taxon>Tortispora</taxon>
    </lineage>
</organism>
<dbReference type="GO" id="GO:0005737">
    <property type="term" value="C:cytoplasm"/>
    <property type="evidence" value="ECO:0007669"/>
    <property type="project" value="UniProtKB-SubCell"/>
</dbReference>
<keyword evidence="8" id="KW-0479">Metal-binding</keyword>
<dbReference type="FunFam" id="3.40.50.2020:FF:000017">
    <property type="entry name" value="Ribose-phosphate pyrophosphokinase 1"/>
    <property type="match status" value="1"/>
</dbReference>
<dbReference type="SMART" id="SM01400">
    <property type="entry name" value="Pribosyltran_N"/>
    <property type="match status" value="1"/>
</dbReference>
<evidence type="ECO:0000256" key="3">
    <source>
        <dbReference type="ARBA" id="ARBA00006478"/>
    </source>
</evidence>
<dbReference type="CDD" id="cd06223">
    <property type="entry name" value="PRTases_typeI"/>
    <property type="match status" value="2"/>
</dbReference>
<feature type="region of interest" description="Disordered" evidence="17">
    <location>
        <begin position="198"/>
        <end position="217"/>
    </location>
</feature>
<keyword evidence="10" id="KW-0547">Nucleotide-binding</keyword>
<dbReference type="InterPro" id="IPR000842">
    <property type="entry name" value="PRib_PP_synth_CS"/>
</dbReference>
<dbReference type="GO" id="GO:0002189">
    <property type="term" value="C:ribose phosphate diphosphokinase complex"/>
    <property type="evidence" value="ECO:0007669"/>
    <property type="project" value="TreeGrafter"/>
</dbReference>
<dbReference type="EC" id="2.7.6.1" evidence="4"/>
<keyword evidence="9" id="KW-0545">Nucleotide biosynthesis</keyword>
<name>A0A1E4TI29_9ASCO</name>
<keyword evidence="6" id="KW-0597">Phosphoprotein</keyword>
<evidence type="ECO:0000256" key="15">
    <source>
        <dbReference type="ARBA" id="ARBA00049535"/>
    </source>
</evidence>
<keyword evidence="11" id="KW-0418">Kinase</keyword>
<dbReference type="Proteomes" id="UP000095023">
    <property type="component" value="Unassembled WGS sequence"/>
</dbReference>
<dbReference type="PANTHER" id="PTHR10210">
    <property type="entry name" value="RIBOSE-PHOSPHATE DIPHOSPHOKINASE FAMILY MEMBER"/>
    <property type="match status" value="1"/>
</dbReference>
<evidence type="ECO:0000313" key="19">
    <source>
        <dbReference type="EMBL" id="ODV91406.1"/>
    </source>
</evidence>
<dbReference type="OrthoDB" id="413572at2759"/>
<dbReference type="InterPro" id="IPR029099">
    <property type="entry name" value="Pribosyltran_N"/>
</dbReference>
<evidence type="ECO:0000259" key="18">
    <source>
        <dbReference type="Pfam" id="PF13793"/>
    </source>
</evidence>
<feature type="compositionally biased region" description="Low complexity" evidence="17">
    <location>
        <begin position="204"/>
        <end position="213"/>
    </location>
</feature>
<keyword evidence="13" id="KW-0460">Magnesium</keyword>
<keyword evidence="12" id="KW-0067">ATP-binding</keyword>
<dbReference type="SUPFAM" id="SSF53271">
    <property type="entry name" value="PRTase-like"/>
    <property type="match status" value="2"/>
</dbReference>
<dbReference type="GO" id="GO:0005524">
    <property type="term" value="F:ATP binding"/>
    <property type="evidence" value="ECO:0007669"/>
    <property type="project" value="UniProtKB-KW"/>
</dbReference>
<evidence type="ECO:0000256" key="17">
    <source>
        <dbReference type="SAM" id="MobiDB-lite"/>
    </source>
</evidence>
<dbReference type="GO" id="GO:0006015">
    <property type="term" value="P:5-phosphoribose 1-diphosphate biosynthetic process"/>
    <property type="evidence" value="ECO:0007669"/>
    <property type="project" value="TreeGrafter"/>
</dbReference>
<evidence type="ECO:0000256" key="13">
    <source>
        <dbReference type="ARBA" id="ARBA00022842"/>
    </source>
</evidence>
<dbReference type="PANTHER" id="PTHR10210:SF57">
    <property type="entry name" value="RIBOSE-PHOSPHATE DIPHOSPHOKINASE"/>
    <property type="match status" value="1"/>
</dbReference>
<dbReference type="NCBIfam" id="TIGR01251">
    <property type="entry name" value="ribP_PPkin"/>
    <property type="match status" value="1"/>
</dbReference>